<dbReference type="AlphaFoldDB" id="A0A543FWS1"/>
<dbReference type="EMBL" id="VFPH01000002">
    <property type="protein sequence ID" value="TQM38290.1"/>
    <property type="molecule type" value="Genomic_DNA"/>
</dbReference>
<dbReference type="InterPro" id="IPR027843">
    <property type="entry name" value="DUF4440"/>
</dbReference>
<dbReference type="RefSeq" id="WP_142104976.1">
    <property type="nucleotide sequence ID" value="NZ_VFPH01000002.1"/>
</dbReference>
<dbReference type="SUPFAM" id="SSF54427">
    <property type="entry name" value="NTF2-like"/>
    <property type="match status" value="1"/>
</dbReference>
<name>A0A543FWS1_9PSEU</name>
<sequence length="132" mass="14527">MSDETDAWPAADAELEAVEDEWARAIVSNDVARIAGFMADDWVMVSESGVTTREQFLAVVESGALTHSAMDRVGDARVRTYGDTALLTARITNTAHYEGRRFDADEWVTDVFVRRGDRWLCVLSQITAVAGA</sequence>
<dbReference type="OrthoDB" id="8114763at2"/>
<evidence type="ECO:0000313" key="3">
    <source>
        <dbReference type="Proteomes" id="UP000319818"/>
    </source>
</evidence>
<evidence type="ECO:0000313" key="2">
    <source>
        <dbReference type="EMBL" id="TQM38290.1"/>
    </source>
</evidence>
<dbReference type="Gene3D" id="3.10.450.50">
    <property type="match status" value="1"/>
</dbReference>
<keyword evidence="3" id="KW-1185">Reference proteome</keyword>
<dbReference type="Proteomes" id="UP000319818">
    <property type="component" value="Unassembled WGS sequence"/>
</dbReference>
<reference evidence="2 3" key="1">
    <citation type="submission" date="2019-06" db="EMBL/GenBank/DDBJ databases">
        <title>Sequencing the genomes of 1000 actinobacteria strains.</title>
        <authorList>
            <person name="Klenk H.-P."/>
        </authorList>
    </citation>
    <scope>NUCLEOTIDE SEQUENCE [LARGE SCALE GENOMIC DNA]</scope>
    <source>
        <strain evidence="2 3">DSM 45511</strain>
    </source>
</reference>
<comment type="caution">
    <text evidence="2">The sequence shown here is derived from an EMBL/GenBank/DDBJ whole genome shotgun (WGS) entry which is preliminary data.</text>
</comment>
<proteinExistence type="predicted"/>
<organism evidence="2 3">
    <name type="scientific">Pseudonocardia cypriaca</name>
    <dbReference type="NCBI Taxonomy" id="882449"/>
    <lineage>
        <taxon>Bacteria</taxon>
        <taxon>Bacillati</taxon>
        <taxon>Actinomycetota</taxon>
        <taxon>Actinomycetes</taxon>
        <taxon>Pseudonocardiales</taxon>
        <taxon>Pseudonocardiaceae</taxon>
        <taxon>Pseudonocardia</taxon>
    </lineage>
</organism>
<dbReference type="Pfam" id="PF14534">
    <property type="entry name" value="DUF4440"/>
    <property type="match status" value="1"/>
</dbReference>
<dbReference type="InterPro" id="IPR032710">
    <property type="entry name" value="NTF2-like_dom_sf"/>
</dbReference>
<protein>
    <submittedName>
        <fullName evidence="2">Uncharacterized protein (TIGR02246 family)</fullName>
    </submittedName>
</protein>
<feature type="domain" description="DUF4440" evidence="1">
    <location>
        <begin position="15"/>
        <end position="120"/>
    </location>
</feature>
<gene>
    <name evidence="2" type="ORF">FB388_5521</name>
</gene>
<evidence type="ECO:0000259" key="1">
    <source>
        <dbReference type="Pfam" id="PF14534"/>
    </source>
</evidence>
<accession>A0A543FWS1</accession>